<evidence type="ECO:0000256" key="2">
    <source>
        <dbReference type="ARBA" id="ARBA00022448"/>
    </source>
</evidence>
<dbReference type="Pfam" id="PF00593">
    <property type="entry name" value="TonB_dep_Rec_b-barrel"/>
    <property type="match status" value="1"/>
</dbReference>
<reference evidence="15 16" key="1">
    <citation type="submission" date="2019-05" db="EMBL/GenBank/DDBJ databases">
        <title>Sulfitobacter sabulilitoris sp. nov., isolated from a marine sand.</title>
        <authorList>
            <person name="Yoon J.-H."/>
        </authorList>
    </citation>
    <scope>NUCLEOTIDE SEQUENCE [LARGE SCALE GENOMIC DNA]</scope>
    <source>
        <strain evidence="15 16">HSMS-29</strain>
    </source>
</reference>
<accession>A0A5S3PIB7</accession>
<evidence type="ECO:0000256" key="4">
    <source>
        <dbReference type="ARBA" id="ARBA00022692"/>
    </source>
</evidence>
<evidence type="ECO:0000313" key="15">
    <source>
        <dbReference type="EMBL" id="TMM54103.1"/>
    </source>
</evidence>
<feature type="domain" description="TonB-dependent receptor plug" evidence="14">
    <location>
        <begin position="42"/>
        <end position="148"/>
    </location>
</feature>
<protein>
    <submittedName>
        <fullName evidence="15">TonB-dependent receptor</fullName>
    </submittedName>
</protein>
<evidence type="ECO:0000256" key="11">
    <source>
        <dbReference type="RuleBase" id="RU003357"/>
    </source>
</evidence>
<evidence type="ECO:0000313" key="16">
    <source>
        <dbReference type="Proteomes" id="UP000309550"/>
    </source>
</evidence>
<evidence type="ECO:0000259" key="14">
    <source>
        <dbReference type="Pfam" id="PF07715"/>
    </source>
</evidence>
<comment type="caution">
    <text evidence="15">The sequence shown here is derived from an EMBL/GenBank/DDBJ whole genome shotgun (WGS) entry which is preliminary data.</text>
</comment>
<dbReference type="InterPro" id="IPR000531">
    <property type="entry name" value="Beta-barrel_TonB"/>
</dbReference>
<dbReference type="GO" id="GO:0044718">
    <property type="term" value="P:siderophore transmembrane transport"/>
    <property type="evidence" value="ECO:0007669"/>
    <property type="project" value="TreeGrafter"/>
</dbReference>
<dbReference type="EMBL" id="VANS01000001">
    <property type="protein sequence ID" value="TMM54103.1"/>
    <property type="molecule type" value="Genomic_DNA"/>
</dbReference>
<keyword evidence="5 12" id="KW-0732">Signal</keyword>
<keyword evidence="4 10" id="KW-0812">Transmembrane</keyword>
<dbReference type="Pfam" id="PF07715">
    <property type="entry name" value="Plug"/>
    <property type="match status" value="1"/>
</dbReference>
<dbReference type="GO" id="GO:0015344">
    <property type="term" value="F:siderophore uptake transmembrane transporter activity"/>
    <property type="evidence" value="ECO:0007669"/>
    <property type="project" value="TreeGrafter"/>
</dbReference>
<dbReference type="PROSITE" id="PS52016">
    <property type="entry name" value="TONB_DEPENDENT_REC_3"/>
    <property type="match status" value="1"/>
</dbReference>
<dbReference type="Proteomes" id="UP000309550">
    <property type="component" value="Unassembled WGS sequence"/>
</dbReference>
<dbReference type="InterPro" id="IPR037066">
    <property type="entry name" value="Plug_dom_sf"/>
</dbReference>
<keyword evidence="3 10" id="KW-1134">Transmembrane beta strand</keyword>
<evidence type="ECO:0000256" key="6">
    <source>
        <dbReference type="ARBA" id="ARBA00023077"/>
    </source>
</evidence>
<dbReference type="Gene3D" id="2.170.130.10">
    <property type="entry name" value="TonB-dependent receptor, plug domain"/>
    <property type="match status" value="1"/>
</dbReference>
<dbReference type="SUPFAM" id="SSF56935">
    <property type="entry name" value="Porins"/>
    <property type="match status" value="1"/>
</dbReference>
<dbReference type="InterPro" id="IPR039426">
    <property type="entry name" value="TonB-dep_rcpt-like"/>
</dbReference>
<dbReference type="PANTHER" id="PTHR30069">
    <property type="entry name" value="TONB-DEPENDENT OUTER MEMBRANE RECEPTOR"/>
    <property type="match status" value="1"/>
</dbReference>
<dbReference type="GO" id="GO:0009279">
    <property type="term" value="C:cell outer membrane"/>
    <property type="evidence" value="ECO:0007669"/>
    <property type="project" value="UniProtKB-SubCell"/>
</dbReference>
<name>A0A5S3PIB7_9RHOB</name>
<feature type="domain" description="TonB-dependent receptor-like beta-barrel" evidence="13">
    <location>
        <begin position="170"/>
        <end position="577"/>
    </location>
</feature>
<keyword evidence="9 10" id="KW-0998">Cell outer membrane</keyword>
<keyword evidence="8 15" id="KW-0675">Receptor</keyword>
<evidence type="ECO:0000256" key="7">
    <source>
        <dbReference type="ARBA" id="ARBA00023136"/>
    </source>
</evidence>
<keyword evidence="6 11" id="KW-0798">TonB box</keyword>
<sequence length="603" mass="65420">MKHLLTTASLMALVALPATAQDNFDLGEITVFANETPRATDRTGATVEIVTEDEVQASGTVQVVDVLTRLPGITVAGNGGVGAASNISLRGLPARYVPVYINGIDVTDPSGPQTQFSFGGLLTSGIGRIEVLKGSQSALYGSEAIGGVVNITTLRPTRPGTELRLGAEYGSYNTRSASLAVLTRTDRADLAFTFARYVTDGFSAADENDGNTEDDGFSGTQATLTADIRATDRLTLGLVLSHLDTETDQDGFPPPNFVIADSDDREFAKRSTARLSLAHDGDRIDHSFALNYSKITREYPVGFTNRFEGERREAEYKGVTRIRNVDLAFGLSYTEEEFAADTVTGEYDIAAVFIESQYMLGANTDLTLTRRYDDHSEFGGFQSNRAAIVHRLSGNTRLRASIGNGFRAPSLYELFGPFGDPTLEPEESRSAEVGVAHDYANGAGVKATLFYTEIENLIDFGTTTYTQIPGTSRTRGVELTGEVPLNDRIMAFGGYTYTRAEDRNGNQLLRVPEHNVVLGVDAQWTDQWSTQLALNHIAGRADEGFPAMPQADYTVVNATIGYAITDQTDAYLRIENLFDEEYQTSAGYGTSDRAVYFGVRASF</sequence>
<gene>
    <name evidence="15" type="ORF">FDT80_00415</name>
</gene>
<evidence type="ECO:0000256" key="1">
    <source>
        <dbReference type="ARBA" id="ARBA00004571"/>
    </source>
</evidence>
<evidence type="ECO:0000256" key="8">
    <source>
        <dbReference type="ARBA" id="ARBA00023170"/>
    </source>
</evidence>
<evidence type="ECO:0000256" key="5">
    <source>
        <dbReference type="ARBA" id="ARBA00022729"/>
    </source>
</evidence>
<dbReference type="RefSeq" id="WP_138660277.1">
    <property type="nucleotide sequence ID" value="NZ_VANS01000001.1"/>
</dbReference>
<evidence type="ECO:0000256" key="9">
    <source>
        <dbReference type="ARBA" id="ARBA00023237"/>
    </source>
</evidence>
<evidence type="ECO:0000256" key="3">
    <source>
        <dbReference type="ARBA" id="ARBA00022452"/>
    </source>
</evidence>
<dbReference type="OrthoDB" id="9796221at2"/>
<evidence type="ECO:0000259" key="13">
    <source>
        <dbReference type="Pfam" id="PF00593"/>
    </source>
</evidence>
<feature type="chain" id="PRO_5024357730" evidence="12">
    <location>
        <begin position="21"/>
        <end position="603"/>
    </location>
</feature>
<comment type="subcellular location">
    <subcellularLocation>
        <location evidence="1 10">Cell outer membrane</location>
        <topology evidence="1 10">Multi-pass membrane protein</topology>
    </subcellularLocation>
</comment>
<dbReference type="PANTHER" id="PTHR30069:SF29">
    <property type="entry name" value="HEMOGLOBIN AND HEMOGLOBIN-HAPTOGLOBIN-BINDING PROTEIN 1-RELATED"/>
    <property type="match status" value="1"/>
</dbReference>
<evidence type="ECO:0000256" key="10">
    <source>
        <dbReference type="PROSITE-ProRule" id="PRU01360"/>
    </source>
</evidence>
<keyword evidence="16" id="KW-1185">Reference proteome</keyword>
<comment type="similarity">
    <text evidence="10 11">Belongs to the TonB-dependent receptor family.</text>
</comment>
<dbReference type="InterPro" id="IPR036942">
    <property type="entry name" value="Beta-barrel_TonB_sf"/>
</dbReference>
<keyword evidence="7 10" id="KW-0472">Membrane</keyword>
<dbReference type="CDD" id="cd01347">
    <property type="entry name" value="ligand_gated_channel"/>
    <property type="match status" value="1"/>
</dbReference>
<dbReference type="InterPro" id="IPR012910">
    <property type="entry name" value="Plug_dom"/>
</dbReference>
<organism evidence="15 16">
    <name type="scientific">Sulfitobacter sabulilitoris</name>
    <dbReference type="NCBI Taxonomy" id="2562655"/>
    <lineage>
        <taxon>Bacteria</taxon>
        <taxon>Pseudomonadati</taxon>
        <taxon>Pseudomonadota</taxon>
        <taxon>Alphaproteobacteria</taxon>
        <taxon>Rhodobacterales</taxon>
        <taxon>Roseobacteraceae</taxon>
        <taxon>Sulfitobacter</taxon>
    </lineage>
</organism>
<dbReference type="Gene3D" id="2.40.170.20">
    <property type="entry name" value="TonB-dependent receptor, beta-barrel domain"/>
    <property type="match status" value="1"/>
</dbReference>
<dbReference type="AlphaFoldDB" id="A0A5S3PIB7"/>
<feature type="signal peptide" evidence="12">
    <location>
        <begin position="1"/>
        <end position="20"/>
    </location>
</feature>
<keyword evidence="2 10" id="KW-0813">Transport</keyword>
<proteinExistence type="inferred from homology"/>
<evidence type="ECO:0000256" key="12">
    <source>
        <dbReference type="SAM" id="SignalP"/>
    </source>
</evidence>